<proteinExistence type="predicted"/>
<name>A0AAE3M5Y6_9BACT</name>
<dbReference type="Gene3D" id="3.30.420.130">
    <property type="entry name" value="Dinitrogenase iron-molybdenum cofactor biosynthesis domain"/>
    <property type="match status" value="1"/>
</dbReference>
<keyword evidence="2" id="KW-1185">Reference proteome</keyword>
<accession>A0AAE3M5Y6</accession>
<organism evidence="1 2">
    <name type="scientific">Plebeiibacterium sediminum</name>
    <dbReference type="NCBI Taxonomy" id="2992112"/>
    <lineage>
        <taxon>Bacteria</taxon>
        <taxon>Pseudomonadati</taxon>
        <taxon>Bacteroidota</taxon>
        <taxon>Bacteroidia</taxon>
        <taxon>Marinilabiliales</taxon>
        <taxon>Marinilabiliaceae</taxon>
        <taxon>Plebeiibacterium</taxon>
    </lineage>
</organism>
<dbReference type="InterPro" id="IPR036105">
    <property type="entry name" value="DiNase_FeMo-co_biosyn_sf"/>
</dbReference>
<evidence type="ECO:0008006" key="3">
    <source>
        <dbReference type="Google" id="ProtNLM"/>
    </source>
</evidence>
<dbReference type="AlphaFoldDB" id="A0AAE3M5Y6"/>
<dbReference type="EMBL" id="JAPDPJ010000035">
    <property type="protein sequence ID" value="MCW3787732.1"/>
    <property type="molecule type" value="Genomic_DNA"/>
</dbReference>
<comment type="caution">
    <text evidence="1">The sequence shown here is derived from an EMBL/GenBank/DDBJ whole genome shotgun (WGS) entry which is preliminary data.</text>
</comment>
<gene>
    <name evidence="1" type="ORF">OM075_14745</name>
</gene>
<dbReference type="SUPFAM" id="SSF53146">
    <property type="entry name" value="Nitrogenase accessory factor-like"/>
    <property type="match status" value="1"/>
</dbReference>
<reference evidence="1" key="1">
    <citation type="submission" date="2022-10" db="EMBL/GenBank/DDBJ databases">
        <authorList>
            <person name="Yu W.X."/>
        </authorList>
    </citation>
    <scope>NUCLEOTIDE SEQUENCE</scope>
    <source>
        <strain evidence="1">AAT</strain>
    </source>
</reference>
<dbReference type="RefSeq" id="WP_301191296.1">
    <property type="nucleotide sequence ID" value="NZ_JAPDPJ010000035.1"/>
</dbReference>
<evidence type="ECO:0000313" key="1">
    <source>
        <dbReference type="EMBL" id="MCW3787732.1"/>
    </source>
</evidence>
<protein>
    <recommendedName>
        <fullName evidence="3">Dinitrogenase iron-molybdenum cofactor biosynthesis domain-containing protein</fullName>
    </recommendedName>
</protein>
<sequence>MKVCLPVLGDSALKKELLANDFYKAQHYAIYDMLDKSTTIFSLADTDAIYLSMSEIKKLGIGIVITPNLRPMAAKILFDNEIEVYKASASLVEENISLLKRSLLKDFTESMIENKGGCSSDGCSSCSSSCN</sequence>
<dbReference type="Proteomes" id="UP001209229">
    <property type="component" value="Unassembled WGS sequence"/>
</dbReference>
<evidence type="ECO:0000313" key="2">
    <source>
        <dbReference type="Proteomes" id="UP001209229"/>
    </source>
</evidence>